<keyword evidence="3" id="KW-1185">Reference proteome</keyword>
<evidence type="ECO:0000313" key="2">
    <source>
        <dbReference type="EMBL" id="ARU54571.1"/>
    </source>
</evidence>
<dbReference type="AlphaFoldDB" id="A0A1Y0I2E2"/>
<gene>
    <name evidence="2" type="ORF">OLMES_0467</name>
</gene>
<evidence type="ECO:0000313" key="3">
    <source>
        <dbReference type="Proteomes" id="UP000196027"/>
    </source>
</evidence>
<sequence length="101" mass="11669">MTPYRLSAMTEIVVRDLSHIEFNPAVVRKYRLIGIEMRLSANPKQSIDSLRYAPQGNIQSDHITSKTDELAYVKLRYKKPNMNNSILLSKATKHEDQIRPL</sequence>
<dbReference type="Pfam" id="PF12034">
    <property type="entry name" value="YfbK_C"/>
    <property type="match status" value="1"/>
</dbReference>
<feature type="domain" description="Uncharacterized protein YfbK C-terminal" evidence="1">
    <location>
        <begin position="44"/>
        <end position="95"/>
    </location>
</feature>
<proteinExistence type="predicted"/>
<organism evidence="2 3">
    <name type="scientific">Oleiphilus messinensis</name>
    <dbReference type="NCBI Taxonomy" id="141451"/>
    <lineage>
        <taxon>Bacteria</taxon>
        <taxon>Pseudomonadati</taxon>
        <taxon>Pseudomonadota</taxon>
        <taxon>Gammaproteobacteria</taxon>
        <taxon>Oceanospirillales</taxon>
        <taxon>Oleiphilaceae</taxon>
        <taxon>Oleiphilus</taxon>
    </lineage>
</organism>
<protein>
    <recommendedName>
        <fullName evidence="1">Uncharacterized protein YfbK C-terminal domain-containing protein</fullName>
    </recommendedName>
</protein>
<dbReference type="KEGG" id="ome:OLMES_0467"/>
<evidence type="ECO:0000259" key="1">
    <source>
        <dbReference type="Pfam" id="PF12034"/>
    </source>
</evidence>
<dbReference type="InterPro" id="IPR021908">
    <property type="entry name" value="YfbK_C"/>
</dbReference>
<dbReference type="EMBL" id="CP021425">
    <property type="protein sequence ID" value="ARU54571.1"/>
    <property type="molecule type" value="Genomic_DNA"/>
</dbReference>
<name>A0A1Y0I2E2_9GAMM</name>
<reference evidence="2 3" key="1">
    <citation type="submission" date="2017-05" db="EMBL/GenBank/DDBJ databases">
        <title>Genomic insights into alkan degradation activity of Oleiphilus messinensis.</title>
        <authorList>
            <person name="Kozyavkin S.A."/>
            <person name="Slesarev A.I."/>
            <person name="Golyshin P.N."/>
            <person name="Korzhenkov A."/>
            <person name="Golyshina O.N."/>
            <person name="Toshchakov S.V."/>
        </authorList>
    </citation>
    <scope>NUCLEOTIDE SEQUENCE [LARGE SCALE GENOMIC DNA]</scope>
    <source>
        <strain evidence="2 3">ME102</strain>
    </source>
</reference>
<accession>A0A1Y0I2E2</accession>
<dbReference type="Proteomes" id="UP000196027">
    <property type="component" value="Chromosome"/>
</dbReference>